<dbReference type="EMBL" id="JANBPY010001816">
    <property type="protein sequence ID" value="KAJ1958256.1"/>
    <property type="molecule type" value="Genomic_DNA"/>
</dbReference>
<evidence type="ECO:0000256" key="1">
    <source>
        <dbReference type="SAM" id="MobiDB-lite"/>
    </source>
</evidence>
<feature type="compositionally biased region" description="Basic and acidic residues" evidence="1">
    <location>
        <begin position="17"/>
        <end position="27"/>
    </location>
</feature>
<reference evidence="2" key="1">
    <citation type="submission" date="2022-07" db="EMBL/GenBank/DDBJ databases">
        <title>Phylogenomic reconstructions and comparative analyses of Kickxellomycotina fungi.</title>
        <authorList>
            <person name="Reynolds N.K."/>
            <person name="Stajich J.E."/>
            <person name="Barry K."/>
            <person name="Grigoriev I.V."/>
            <person name="Crous P."/>
            <person name="Smith M.E."/>
        </authorList>
    </citation>
    <scope>NUCLEOTIDE SEQUENCE</scope>
    <source>
        <strain evidence="2">RSA 1196</strain>
    </source>
</reference>
<feature type="region of interest" description="Disordered" evidence="1">
    <location>
        <begin position="305"/>
        <end position="420"/>
    </location>
</feature>
<feature type="compositionally biased region" description="Polar residues" evidence="1">
    <location>
        <begin position="187"/>
        <end position="200"/>
    </location>
</feature>
<name>A0A9W8ARE0_9FUNG</name>
<feature type="compositionally biased region" description="Basic and acidic residues" evidence="1">
    <location>
        <begin position="326"/>
        <end position="335"/>
    </location>
</feature>
<feature type="region of interest" description="Disordered" evidence="1">
    <location>
        <begin position="17"/>
        <end position="271"/>
    </location>
</feature>
<feature type="compositionally biased region" description="Polar residues" evidence="1">
    <location>
        <begin position="753"/>
        <end position="777"/>
    </location>
</feature>
<dbReference type="Proteomes" id="UP001150925">
    <property type="component" value="Unassembled WGS sequence"/>
</dbReference>
<dbReference type="AlphaFoldDB" id="A0A9W8ARE0"/>
<organism evidence="2 3">
    <name type="scientific">Dispira parvispora</name>
    <dbReference type="NCBI Taxonomy" id="1520584"/>
    <lineage>
        <taxon>Eukaryota</taxon>
        <taxon>Fungi</taxon>
        <taxon>Fungi incertae sedis</taxon>
        <taxon>Zoopagomycota</taxon>
        <taxon>Kickxellomycotina</taxon>
        <taxon>Dimargaritomycetes</taxon>
        <taxon>Dimargaritales</taxon>
        <taxon>Dimargaritaceae</taxon>
        <taxon>Dispira</taxon>
    </lineage>
</organism>
<feature type="compositionally biased region" description="Basic and acidic residues" evidence="1">
    <location>
        <begin position="696"/>
        <end position="719"/>
    </location>
</feature>
<evidence type="ECO:0000313" key="2">
    <source>
        <dbReference type="EMBL" id="KAJ1958256.1"/>
    </source>
</evidence>
<feature type="region of interest" description="Disordered" evidence="1">
    <location>
        <begin position="684"/>
        <end position="777"/>
    </location>
</feature>
<dbReference type="OrthoDB" id="5600317at2759"/>
<accession>A0A9W8ARE0</accession>
<sequence length="810" mass="88751">MDDVHIQRQKRIERLKAMKRRVFEAHDTPSTISDTTNDSDSSPASPRPQPLTFGTEYKAQTDSRQLGKGFPEDHTNRNRSKLTRGASTGSVAKPPIRPADRRERNGIVIRPCPYNLRRRANSNPPQPPADEKSHSVKDRATRTKSFTKGSQISEKPQDSPTLCGKNVDPNWSRRRDHPAEADIDPSETATSSHGKTSVETTGPRLQLLDSNDIFPSPKSSRPVSCFVRKRSAENDAERHIPDLSDGYTSGFNPSQGTTQLPSHGTPKREGSRMFRGIKQGMVFGQPMALSPAILKGVLTPTHLAGKNIPGQSLGTSTPKPTLLNRTRPEKSRLNPDNEQFPVPPLNGENLQGSLGTSRRHPLVPTSSKKLPLTSGLIRENHLPPAKALSQERTGPQEDTPRDVAPPKTFQTPQATLTPLPAFPHTVGGATRVAPTNLIVTSASKTRQHIEEKRRKREFLLQKRLQREGRLLEGGFVGENTPSATGETRKRNRSPSCTPVDHPGLCPPSDVHQITRQFGSTLNLSEHPNPIPPAIGGVDPATVPSKAPSTTTGLAMPQELSRRTGANGQPVFTNGESHPPLPPAYLPPEDMSVYDPCDEPSKEFFERSTLLDLLDQVPVRMNPTGYDKQIYYNYVKRTNADVARRQAPRLIDPQDLSMELVQGPSLDMEQFGYLDFITNFQAKDTVPKSGKAGDSPAEGKDINHQPDRDAPGGDGSDRSPVDGPATSEPEEGVRLLPDRLLTPKAPPPSIPPVDQSSSVLTQKETKNLSTAPESSPEIQQRWNLIQTVSQRHQLHRPTGLSTSFLNSVDGA</sequence>
<feature type="region of interest" description="Disordered" evidence="1">
    <location>
        <begin position="474"/>
        <end position="507"/>
    </location>
</feature>
<feature type="compositionally biased region" description="Polar residues" evidence="1">
    <location>
        <begin position="143"/>
        <end position="160"/>
    </location>
</feature>
<feature type="region of interest" description="Disordered" evidence="1">
    <location>
        <begin position="789"/>
        <end position="810"/>
    </location>
</feature>
<feature type="compositionally biased region" description="Basic and acidic residues" evidence="1">
    <location>
        <begin position="230"/>
        <end position="242"/>
    </location>
</feature>
<feature type="compositionally biased region" description="Polar residues" evidence="1">
    <location>
        <begin position="798"/>
        <end position="810"/>
    </location>
</feature>
<feature type="compositionally biased region" description="Low complexity" evidence="1">
    <location>
        <begin position="28"/>
        <end position="44"/>
    </location>
</feature>
<evidence type="ECO:0000313" key="3">
    <source>
        <dbReference type="Proteomes" id="UP001150925"/>
    </source>
</evidence>
<feature type="region of interest" description="Disordered" evidence="1">
    <location>
        <begin position="563"/>
        <end position="588"/>
    </location>
</feature>
<proteinExistence type="predicted"/>
<gene>
    <name evidence="2" type="ORF">IWQ62_004928</name>
</gene>
<feature type="compositionally biased region" description="Polar residues" evidence="1">
    <location>
        <begin position="563"/>
        <end position="575"/>
    </location>
</feature>
<feature type="compositionally biased region" description="Basic and acidic residues" evidence="1">
    <location>
        <begin position="129"/>
        <end position="141"/>
    </location>
</feature>
<feature type="compositionally biased region" description="Polar residues" evidence="1">
    <location>
        <begin position="246"/>
        <end position="262"/>
    </location>
</feature>
<keyword evidence="3" id="KW-1185">Reference proteome</keyword>
<protein>
    <submittedName>
        <fullName evidence="2">Uncharacterized protein</fullName>
    </submittedName>
</protein>
<comment type="caution">
    <text evidence="2">The sequence shown here is derived from an EMBL/GenBank/DDBJ whole genome shotgun (WGS) entry which is preliminary data.</text>
</comment>
<feature type="compositionally biased region" description="Basic and acidic residues" evidence="1">
    <location>
        <begin position="171"/>
        <end position="180"/>
    </location>
</feature>
<feature type="compositionally biased region" description="Polar residues" evidence="1">
    <location>
        <begin position="309"/>
        <end position="319"/>
    </location>
</feature>
<feature type="non-terminal residue" evidence="2">
    <location>
        <position position="810"/>
    </location>
</feature>